<proteinExistence type="predicted"/>
<feature type="non-terminal residue" evidence="2">
    <location>
        <position position="67"/>
    </location>
</feature>
<accession>A0A026VSF4</accession>
<dbReference type="Proteomes" id="UP000053097">
    <property type="component" value="Unassembled WGS sequence"/>
</dbReference>
<reference evidence="2 3" key="1">
    <citation type="journal article" date="2014" name="Curr. Biol.">
        <title>The genome of the clonal raider ant Cerapachys biroi.</title>
        <authorList>
            <person name="Oxley P.R."/>
            <person name="Ji L."/>
            <person name="Fetter-Pruneda I."/>
            <person name="McKenzie S.K."/>
            <person name="Li C."/>
            <person name="Hu H."/>
            <person name="Zhang G."/>
            <person name="Kronauer D.J."/>
        </authorList>
    </citation>
    <scope>NUCLEOTIDE SEQUENCE [LARGE SCALE GENOMIC DNA]</scope>
</reference>
<dbReference type="AlphaFoldDB" id="A0A026VSF4"/>
<dbReference type="InterPro" id="IPR035901">
    <property type="entry name" value="GIY-YIG_endonuc_sf"/>
</dbReference>
<gene>
    <name evidence="2" type="ORF">X777_00017</name>
</gene>
<dbReference type="EMBL" id="KK110158">
    <property type="protein sequence ID" value="EZA46575.1"/>
    <property type="molecule type" value="Genomic_DNA"/>
</dbReference>
<name>A0A026VSF4_OOCBI</name>
<feature type="non-terminal residue" evidence="2">
    <location>
        <position position="1"/>
    </location>
</feature>
<evidence type="ECO:0000259" key="1">
    <source>
        <dbReference type="PROSITE" id="PS50164"/>
    </source>
</evidence>
<dbReference type="Gene3D" id="3.40.1440.10">
    <property type="entry name" value="GIY-YIG endonuclease"/>
    <property type="match status" value="1"/>
</dbReference>
<evidence type="ECO:0000313" key="3">
    <source>
        <dbReference type="Proteomes" id="UP000053097"/>
    </source>
</evidence>
<protein>
    <recommendedName>
        <fullName evidence="1">GIY-YIG domain-containing protein</fullName>
    </recommendedName>
</protein>
<dbReference type="SUPFAM" id="SSF82771">
    <property type="entry name" value="GIY-YIG endonuclease"/>
    <property type="match status" value="1"/>
</dbReference>
<feature type="domain" description="GIY-YIG" evidence="1">
    <location>
        <begin position="8"/>
        <end position="67"/>
    </location>
</feature>
<keyword evidence="3" id="KW-1185">Reference proteome</keyword>
<organism evidence="2 3">
    <name type="scientific">Ooceraea biroi</name>
    <name type="common">Clonal raider ant</name>
    <name type="synonym">Cerapachys biroi</name>
    <dbReference type="NCBI Taxonomy" id="2015173"/>
    <lineage>
        <taxon>Eukaryota</taxon>
        <taxon>Metazoa</taxon>
        <taxon>Ecdysozoa</taxon>
        <taxon>Arthropoda</taxon>
        <taxon>Hexapoda</taxon>
        <taxon>Insecta</taxon>
        <taxon>Pterygota</taxon>
        <taxon>Neoptera</taxon>
        <taxon>Endopterygota</taxon>
        <taxon>Hymenoptera</taxon>
        <taxon>Apocrita</taxon>
        <taxon>Aculeata</taxon>
        <taxon>Formicoidea</taxon>
        <taxon>Formicidae</taxon>
        <taxon>Dorylinae</taxon>
        <taxon>Ooceraea</taxon>
    </lineage>
</organism>
<dbReference type="PROSITE" id="PS50164">
    <property type="entry name" value="GIY_YIG"/>
    <property type="match status" value="1"/>
</dbReference>
<sequence>NKLRDDQHTGVVYKIDCLNCDACYTGQTKGHLETRIKEHKSDILEKKKLSLYICTMNSIEERGKSPR</sequence>
<evidence type="ECO:0000313" key="2">
    <source>
        <dbReference type="EMBL" id="EZA46575.1"/>
    </source>
</evidence>
<dbReference type="InterPro" id="IPR000305">
    <property type="entry name" value="GIY-YIG_endonuc"/>
</dbReference>